<comment type="caution">
    <text evidence="7">The sequence shown here is derived from an EMBL/GenBank/DDBJ whole genome shotgun (WGS) entry which is preliminary data.</text>
</comment>
<name>A0AAD9UX25_ACRCE</name>
<dbReference type="SMART" id="SM00054">
    <property type="entry name" value="EFh"/>
    <property type="match status" value="5"/>
</dbReference>
<keyword evidence="8" id="KW-1185">Reference proteome</keyword>
<sequence length="287" mass="33074">MAHNPSSRNSEHAVFPVPCRKKMGDVKRYHGIQLEQICDEPYVLKKTKVPILHRSGLRISYHLTVLVGVHELLFDHCRLYQFCKRQREQVCGSGCNTPGFFTDETVIRVTSVWYRVDKDRSGAISTNELQQALSNGVEALLNLLFFQFGCEKIACTNSDLLPIIGMFDRDGNGTISFHEFSALWKYITDWQHTFRSYDKDNSGSIDKRELQTALTSFGYRLSERFYDILVKKFDRSGHGVVNFDDFIQCCVVIQMLTNAFQGFDTNRNGWITINYEQFLSLVFSLKS</sequence>
<dbReference type="Gene3D" id="1.10.238.10">
    <property type="entry name" value="EF-hand"/>
    <property type="match status" value="1"/>
</dbReference>
<keyword evidence="2" id="KW-0963">Cytoplasm</keyword>
<organism evidence="7 8">
    <name type="scientific">Acropora cervicornis</name>
    <name type="common">Staghorn coral</name>
    <dbReference type="NCBI Taxonomy" id="6130"/>
    <lineage>
        <taxon>Eukaryota</taxon>
        <taxon>Metazoa</taxon>
        <taxon>Cnidaria</taxon>
        <taxon>Anthozoa</taxon>
        <taxon>Hexacorallia</taxon>
        <taxon>Scleractinia</taxon>
        <taxon>Astrocoeniina</taxon>
        <taxon>Acroporidae</taxon>
        <taxon>Acropora</taxon>
    </lineage>
</organism>
<evidence type="ECO:0000256" key="3">
    <source>
        <dbReference type="ARBA" id="ARBA00022723"/>
    </source>
</evidence>
<evidence type="ECO:0000256" key="5">
    <source>
        <dbReference type="ARBA" id="ARBA00022837"/>
    </source>
</evidence>
<feature type="domain" description="EF-hand" evidence="6">
    <location>
        <begin position="185"/>
        <end position="220"/>
    </location>
</feature>
<evidence type="ECO:0000259" key="6">
    <source>
        <dbReference type="PROSITE" id="PS50222"/>
    </source>
</evidence>
<evidence type="ECO:0000313" key="8">
    <source>
        <dbReference type="Proteomes" id="UP001249851"/>
    </source>
</evidence>
<dbReference type="GO" id="GO:0048306">
    <property type="term" value="F:calcium-dependent protein binding"/>
    <property type="evidence" value="ECO:0007669"/>
    <property type="project" value="UniProtKB-ARBA"/>
</dbReference>
<dbReference type="InterPro" id="IPR011992">
    <property type="entry name" value="EF-hand-dom_pair"/>
</dbReference>
<gene>
    <name evidence="7" type="ORF">P5673_025583</name>
</gene>
<dbReference type="SUPFAM" id="SSF47473">
    <property type="entry name" value="EF-hand"/>
    <property type="match status" value="1"/>
</dbReference>
<dbReference type="PROSITE" id="PS00018">
    <property type="entry name" value="EF_HAND_1"/>
    <property type="match status" value="2"/>
</dbReference>
<dbReference type="EMBL" id="JARQWQ010000080">
    <property type="protein sequence ID" value="KAK2553128.1"/>
    <property type="molecule type" value="Genomic_DNA"/>
</dbReference>
<comment type="subcellular location">
    <subcellularLocation>
        <location evidence="1">Cytoplasm</location>
    </subcellularLocation>
</comment>
<evidence type="ECO:0000256" key="4">
    <source>
        <dbReference type="ARBA" id="ARBA00022737"/>
    </source>
</evidence>
<reference evidence="7" key="2">
    <citation type="journal article" date="2023" name="Science">
        <title>Genomic signatures of disease resistance in endangered staghorn corals.</title>
        <authorList>
            <person name="Vollmer S.V."/>
            <person name="Selwyn J.D."/>
            <person name="Despard B.A."/>
            <person name="Roesel C.L."/>
        </authorList>
    </citation>
    <scope>NUCLEOTIDE SEQUENCE</scope>
    <source>
        <strain evidence="7">K2</strain>
    </source>
</reference>
<keyword evidence="5" id="KW-0106">Calcium</keyword>
<reference evidence="7" key="1">
    <citation type="journal article" date="2023" name="G3 (Bethesda)">
        <title>Whole genome assembly and annotation of the endangered Caribbean coral Acropora cervicornis.</title>
        <authorList>
            <person name="Selwyn J.D."/>
            <person name="Vollmer S.V."/>
        </authorList>
    </citation>
    <scope>NUCLEOTIDE SEQUENCE</scope>
    <source>
        <strain evidence="7">K2</strain>
    </source>
</reference>
<dbReference type="GO" id="GO:0005737">
    <property type="term" value="C:cytoplasm"/>
    <property type="evidence" value="ECO:0007669"/>
    <property type="project" value="UniProtKB-SubCell"/>
</dbReference>
<dbReference type="InterPro" id="IPR051426">
    <property type="entry name" value="Peflin/Sorcin_CaBP"/>
</dbReference>
<dbReference type="GO" id="GO:0005509">
    <property type="term" value="F:calcium ion binding"/>
    <property type="evidence" value="ECO:0007669"/>
    <property type="project" value="InterPro"/>
</dbReference>
<dbReference type="FunFam" id="1.10.238.10:FF:000003">
    <property type="entry name" value="Calmodulin A"/>
    <property type="match status" value="1"/>
</dbReference>
<dbReference type="PANTHER" id="PTHR46212:SF9">
    <property type="entry name" value="PROGRAMMED CELL DEATH PROTEIN 6"/>
    <property type="match status" value="1"/>
</dbReference>
<keyword evidence="4" id="KW-0677">Repeat</keyword>
<dbReference type="PROSITE" id="PS50222">
    <property type="entry name" value="EF_HAND_2"/>
    <property type="match status" value="3"/>
</dbReference>
<proteinExistence type="predicted"/>
<feature type="domain" description="EF-hand" evidence="6">
    <location>
        <begin position="221"/>
        <end position="256"/>
    </location>
</feature>
<dbReference type="Pfam" id="PF13499">
    <property type="entry name" value="EF-hand_7"/>
    <property type="match status" value="2"/>
</dbReference>
<dbReference type="Proteomes" id="UP001249851">
    <property type="component" value="Unassembled WGS sequence"/>
</dbReference>
<dbReference type="PANTHER" id="PTHR46212">
    <property type="entry name" value="PEFLIN"/>
    <property type="match status" value="1"/>
</dbReference>
<keyword evidence="3" id="KW-0479">Metal-binding</keyword>
<evidence type="ECO:0000313" key="7">
    <source>
        <dbReference type="EMBL" id="KAK2553128.1"/>
    </source>
</evidence>
<feature type="domain" description="EF-hand" evidence="6">
    <location>
        <begin position="104"/>
        <end position="139"/>
    </location>
</feature>
<dbReference type="AlphaFoldDB" id="A0AAD9UX25"/>
<dbReference type="InterPro" id="IPR018247">
    <property type="entry name" value="EF_Hand_1_Ca_BS"/>
</dbReference>
<evidence type="ECO:0000256" key="1">
    <source>
        <dbReference type="ARBA" id="ARBA00004496"/>
    </source>
</evidence>
<accession>A0AAD9UX25</accession>
<protein>
    <submittedName>
        <fullName evidence="7">Programmed cell death protein 6</fullName>
    </submittedName>
</protein>
<evidence type="ECO:0000256" key="2">
    <source>
        <dbReference type="ARBA" id="ARBA00022490"/>
    </source>
</evidence>
<dbReference type="InterPro" id="IPR002048">
    <property type="entry name" value="EF_hand_dom"/>
</dbReference>